<organism evidence="1 2">
    <name type="scientific">Talaromyces islandicus</name>
    <name type="common">Penicillium islandicum</name>
    <dbReference type="NCBI Taxonomy" id="28573"/>
    <lineage>
        <taxon>Eukaryota</taxon>
        <taxon>Fungi</taxon>
        <taxon>Dikarya</taxon>
        <taxon>Ascomycota</taxon>
        <taxon>Pezizomycotina</taxon>
        <taxon>Eurotiomycetes</taxon>
        <taxon>Eurotiomycetidae</taxon>
        <taxon>Eurotiales</taxon>
        <taxon>Trichocomaceae</taxon>
        <taxon>Talaromyces</taxon>
        <taxon>Talaromyces sect. Islandici</taxon>
    </lineage>
</organism>
<evidence type="ECO:0000313" key="2">
    <source>
        <dbReference type="Proteomes" id="UP000054383"/>
    </source>
</evidence>
<keyword evidence="2" id="KW-1185">Reference proteome</keyword>
<dbReference type="EMBL" id="CVMT01000013">
    <property type="protein sequence ID" value="CRG92466.1"/>
    <property type="molecule type" value="Genomic_DNA"/>
</dbReference>
<protein>
    <submittedName>
        <fullName evidence="1">Uncharacterized protein</fullName>
    </submittedName>
</protein>
<dbReference type="Proteomes" id="UP000054383">
    <property type="component" value="Unassembled WGS sequence"/>
</dbReference>
<gene>
    <name evidence="1" type="ORF">PISL3812_09527</name>
</gene>
<name>A0A0U1MC02_TALIS</name>
<proteinExistence type="predicted"/>
<evidence type="ECO:0000313" key="1">
    <source>
        <dbReference type="EMBL" id="CRG92466.1"/>
    </source>
</evidence>
<accession>A0A0U1MC02</accession>
<dbReference type="AlphaFoldDB" id="A0A0U1MC02"/>
<sequence>MDGRPASYHLASMFNLRSEPSACEQARPCVLNGVVSTDRGTGQDPVRRVLWTILDRCDRKGDGGKGGAEIADDRCAVWAGELGEEPGEENAEGE</sequence>
<reference evidence="1 2" key="1">
    <citation type="submission" date="2015-04" db="EMBL/GenBank/DDBJ databases">
        <authorList>
            <person name="Syromyatnikov M.Y."/>
            <person name="Popov V.N."/>
        </authorList>
    </citation>
    <scope>NUCLEOTIDE SEQUENCE [LARGE SCALE GENOMIC DNA]</scope>
    <source>
        <strain evidence="1">WF-38-12</strain>
    </source>
</reference>